<gene>
    <name evidence="2" type="ORF">AABB92_20675</name>
</gene>
<dbReference type="EMBL" id="JBCGBG010000008">
    <property type="protein sequence ID" value="MEL7698059.1"/>
    <property type="molecule type" value="Genomic_DNA"/>
</dbReference>
<comment type="caution">
    <text evidence="2">The sequence shown here is derived from an EMBL/GenBank/DDBJ whole genome shotgun (WGS) entry which is preliminary data.</text>
</comment>
<feature type="transmembrane region" description="Helical" evidence="1">
    <location>
        <begin position="55"/>
        <end position="73"/>
    </location>
</feature>
<organism evidence="2 3">
    <name type="scientific">Pantoea brenneri</name>
    <dbReference type="NCBI Taxonomy" id="472694"/>
    <lineage>
        <taxon>Bacteria</taxon>
        <taxon>Pseudomonadati</taxon>
        <taxon>Pseudomonadota</taxon>
        <taxon>Gammaproteobacteria</taxon>
        <taxon>Enterobacterales</taxon>
        <taxon>Erwiniaceae</taxon>
        <taxon>Pantoea</taxon>
    </lineage>
</organism>
<evidence type="ECO:0000313" key="3">
    <source>
        <dbReference type="Proteomes" id="UP001468095"/>
    </source>
</evidence>
<evidence type="ECO:0008006" key="4">
    <source>
        <dbReference type="Google" id="ProtNLM"/>
    </source>
</evidence>
<name>A0ABU9MPR7_9GAMM</name>
<protein>
    <recommendedName>
        <fullName evidence="4">Bacteriocin</fullName>
    </recommendedName>
</protein>
<dbReference type="Proteomes" id="UP001468095">
    <property type="component" value="Unassembled WGS sequence"/>
</dbReference>
<keyword evidence="1" id="KW-0812">Transmembrane</keyword>
<keyword evidence="1" id="KW-1133">Transmembrane helix</keyword>
<evidence type="ECO:0000313" key="2">
    <source>
        <dbReference type="EMBL" id="MEL7698059.1"/>
    </source>
</evidence>
<reference evidence="2 3" key="1">
    <citation type="submission" date="2024-04" db="EMBL/GenBank/DDBJ databases">
        <authorList>
            <person name="Suleimanova A.D."/>
            <person name="Pudova D.S."/>
            <person name="Shagimardanova E.I."/>
            <person name="Sharipova M.R."/>
        </authorList>
    </citation>
    <scope>NUCLEOTIDE SEQUENCE [LARGE SCALE GENOMIC DNA]</scope>
    <source>
        <strain evidence="2 3">3.1</strain>
    </source>
</reference>
<keyword evidence="1" id="KW-0472">Membrane</keyword>
<dbReference type="RefSeq" id="WP_031378154.1">
    <property type="nucleotide sequence ID" value="NZ_JBCGBG010000008.1"/>
</dbReference>
<keyword evidence="3" id="KW-1185">Reference proteome</keyword>
<proteinExistence type="predicted"/>
<sequence>MRELKQNEISTVSGGSLTSMILDFFKGLHSPSQEESTERTRPEGIPPVNTISGEAFGMGIVGVVTALVFGLLFF</sequence>
<evidence type="ECO:0000256" key="1">
    <source>
        <dbReference type="SAM" id="Phobius"/>
    </source>
</evidence>
<accession>A0ABU9MPR7</accession>